<accession>A0A2G2WAV8</accession>
<reference evidence="2 3" key="1">
    <citation type="journal article" date="2017" name="Genome Biol.">
        <title>New reference genome sequences of hot pepper reveal the massive evolution of plant disease-resistance genes by retroduplication.</title>
        <authorList>
            <person name="Kim S."/>
            <person name="Park J."/>
            <person name="Yeom S.I."/>
            <person name="Kim Y.M."/>
            <person name="Seo E."/>
            <person name="Kim K.T."/>
            <person name="Kim M.S."/>
            <person name="Lee J.M."/>
            <person name="Cheong K."/>
            <person name="Shin H.S."/>
            <person name="Kim S.B."/>
            <person name="Han K."/>
            <person name="Lee J."/>
            <person name="Park M."/>
            <person name="Lee H.A."/>
            <person name="Lee H.Y."/>
            <person name="Lee Y."/>
            <person name="Oh S."/>
            <person name="Lee J.H."/>
            <person name="Choi E."/>
            <person name="Choi E."/>
            <person name="Lee S.E."/>
            <person name="Jeon J."/>
            <person name="Kim H."/>
            <person name="Choi G."/>
            <person name="Song H."/>
            <person name="Lee J."/>
            <person name="Lee S.C."/>
            <person name="Kwon J.K."/>
            <person name="Lee H.Y."/>
            <person name="Koo N."/>
            <person name="Hong Y."/>
            <person name="Kim R.W."/>
            <person name="Kang W.H."/>
            <person name="Huh J.H."/>
            <person name="Kang B.C."/>
            <person name="Yang T.J."/>
            <person name="Lee Y.H."/>
            <person name="Bennetzen J.L."/>
            <person name="Choi D."/>
        </authorList>
    </citation>
    <scope>NUCLEOTIDE SEQUENCE [LARGE SCALE GENOMIC DNA]</scope>
    <source>
        <strain evidence="3">cv. PBC81</strain>
    </source>
</reference>
<feature type="compositionally biased region" description="Basic and acidic residues" evidence="1">
    <location>
        <begin position="16"/>
        <end position="35"/>
    </location>
</feature>
<sequence length="289" mass="32139">MKDNIRKLKQEVEAELFGKDSNRDRADANVKDRSQSRQYSELDTDDLAKLSAPIVDRSLDRTLSEKTEKLLINFTRSHFARTQMSPNQGTTGDTRFEGHEHVSYTRDELLQLREMVSISSDILKIKQEVESELVGEDADQDHADVDVARKIKQEVESELFCDDANLGPADVNASVKMDALYLGLSKNAAAPLSDYRRIRHIPGGILEETGKQSHGGPTPTLNKAKQRRSAARRSKNSVLTTVKGILNKPTPEKFDLLKDQLIGSGITSARVLKVSPPISRVPLFGSFLA</sequence>
<dbReference type="Proteomes" id="UP000224567">
    <property type="component" value="Unassembled WGS sequence"/>
</dbReference>
<keyword evidence="3" id="KW-1185">Reference proteome</keyword>
<gene>
    <name evidence="2" type="ORF">CQW23_16416</name>
</gene>
<dbReference type="OrthoDB" id="514777at2759"/>
<dbReference type="EMBL" id="MLFT02000007">
    <property type="protein sequence ID" value="PHT42391.1"/>
    <property type="molecule type" value="Genomic_DNA"/>
</dbReference>
<dbReference type="STRING" id="33114.A0A2G2WAV8"/>
<feature type="compositionally biased region" description="Basic residues" evidence="1">
    <location>
        <begin position="224"/>
        <end position="235"/>
    </location>
</feature>
<dbReference type="PANTHER" id="PTHR23253">
    <property type="entry name" value="EUKARYOTIC TRANSLATION INITIATION FACTOR 4 GAMMA"/>
    <property type="match status" value="1"/>
</dbReference>
<feature type="region of interest" description="Disordered" evidence="1">
    <location>
        <begin position="16"/>
        <end position="43"/>
    </location>
</feature>
<feature type="region of interest" description="Disordered" evidence="1">
    <location>
        <begin position="206"/>
        <end position="236"/>
    </location>
</feature>
<name>A0A2G2WAV8_CAPBA</name>
<protein>
    <submittedName>
        <fullName evidence="2">Uncharacterized protein</fullName>
    </submittedName>
</protein>
<reference evidence="3" key="2">
    <citation type="journal article" date="2017" name="J. Anim. Genet.">
        <title>Multiple reference genome sequences of hot pepper reveal the massive evolution of plant disease resistance genes by retroduplication.</title>
        <authorList>
            <person name="Kim S."/>
            <person name="Park J."/>
            <person name="Yeom S.-I."/>
            <person name="Kim Y.-M."/>
            <person name="Seo E."/>
            <person name="Kim K.-T."/>
            <person name="Kim M.-S."/>
            <person name="Lee J.M."/>
            <person name="Cheong K."/>
            <person name="Shin H.-S."/>
            <person name="Kim S.-B."/>
            <person name="Han K."/>
            <person name="Lee J."/>
            <person name="Park M."/>
            <person name="Lee H.-A."/>
            <person name="Lee H.-Y."/>
            <person name="Lee Y."/>
            <person name="Oh S."/>
            <person name="Lee J.H."/>
            <person name="Choi E."/>
            <person name="Choi E."/>
            <person name="Lee S.E."/>
            <person name="Jeon J."/>
            <person name="Kim H."/>
            <person name="Choi G."/>
            <person name="Song H."/>
            <person name="Lee J."/>
            <person name="Lee S.-C."/>
            <person name="Kwon J.-K."/>
            <person name="Lee H.-Y."/>
            <person name="Koo N."/>
            <person name="Hong Y."/>
            <person name="Kim R.W."/>
            <person name="Kang W.-H."/>
            <person name="Huh J.H."/>
            <person name="Kang B.-C."/>
            <person name="Yang T.-J."/>
            <person name="Lee Y.-H."/>
            <person name="Bennetzen J.L."/>
            <person name="Choi D."/>
        </authorList>
    </citation>
    <scope>NUCLEOTIDE SEQUENCE [LARGE SCALE GENOMIC DNA]</scope>
    <source>
        <strain evidence="3">cv. PBC81</strain>
    </source>
</reference>
<evidence type="ECO:0000313" key="3">
    <source>
        <dbReference type="Proteomes" id="UP000224567"/>
    </source>
</evidence>
<comment type="caution">
    <text evidence="2">The sequence shown here is derived from an EMBL/GenBank/DDBJ whole genome shotgun (WGS) entry which is preliminary data.</text>
</comment>
<proteinExistence type="predicted"/>
<dbReference type="GO" id="GO:0016281">
    <property type="term" value="C:eukaryotic translation initiation factor 4F complex"/>
    <property type="evidence" value="ECO:0007669"/>
    <property type="project" value="TreeGrafter"/>
</dbReference>
<dbReference type="AlphaFoldDB" id="A0A2G2WAV8"/>
<dbReference type="GO" id="GO:0003729">
    <property type="term" value="F:mRNA binding"/>
    <property type="evidence" value="ECO:0007669"/>
    <property type="project" value="TreeGrafter"/>
</dbReference>
<dbReference type="PANTHER" id="PTHR23253:SF53">
    <property type="entry name" value="EUKARYOTIC TRANSLATION INITIATION FACTOR ISOFORM 4G-1"/>
    <property type="match status" value="1"/>
</dbReference>
<evidence type="ECO:0000256" key="1">
    <source>
        <dbReference type="SAM" id="MobiDB-lite"/>
    </source>
</evidence>
<evidence type="ECO:0000313" key="2">
    <source>
        <dbReference type="EMBL" id="PHT42391.1"/>
    </source>
</evidence>
<dbReference type="GO" id="GO:0003743">
    <property type="term" value="F:translation initiation factor activity"/>
    <property type="evidence" value="ECO:0007669"/>
    <property type="project" value="TreeGrafter"/>
</dbReference>
<organism evidence="2 3">
    <name type="scientific">Capsicum baccatum</name>
    <name type="common">Peruvian pepper</name>
    <dbReference type="NCBI Taxonomy" id="33114"/>
    <lineage>
        <taxon>Eukaryota</taxon>
        <taxon>Viridiplantae</taxon>
        <taxon>Streptophyta</taxon>
        <taxon>Embryophyta</taxon>
        <taxon>Tracheophyta</taxon>
        <taxon>Spermatophyta</taxon>
        <taxon>Magnoliopsida</taxon>
        <taxon>eudicotyledons</taxon>
        <taxon>Gunneridae</taxon>
        <taxon>Pentapetalae</taxon>
        <taxon>asterids</taxon>
        <taxon>lamiids</taxon>
        <taxon>Solanales</taxon>
        <taxon>Solanaceae</taxon>
        <taxon>Solanoideae</taxon>
        <taxon>Capsiceae</taxon>
        <taxon>Capsicum</taxon>
    </lineage>
</organism>